<comment type="caution">
    <text evidence="2">The sequence shown here is derived from an EMBL/GenBank/DDBJ whole genome shotgun (WGS) entry which is preliminary data.</text>
</comment>
<evidence type="ECO:0000313" key="2">
    <source>
        <dbReference type="EMBL" id="KAA6402226.1"/>
    </source>
</evidence>
<dbReference type="AlphaFoldDB" id="A0A5J4X610"/>
<dbReference type="Gene3D" id="3.30.70.270">
    <property type="match status" value="1"/>
</dbReference>
<dbReference type="OrthoDB" id="117296at2759"/>
<reference evidence="2 3" key="1">
    <citation type="submission" date="2019-03" db="EMBL/GenBank/DDBJ databases">
        <title>Single cell metagenomics reveals metabolic interactions within the superorganism composed of flagellate Streblomastix strix and complex community of Bacteroidetes bacteria on its surface.</title>
        <authorList>
            <person name="Treitli S.C."/>
            <person name="Kolisko M."/>
            <person name="Husnik F."/>
            <person name="Keeling P."/>
            <person name="Hampl V."/>
        </authorList>
    </citation>
    <scope>NUCLEOTIDE SEQUENCE [LARGE SCALE GENOMIC DNA]</scope>
    <source>
        <strain evidence="2">ST1C</strain>
    </source>
</reference>
<gene>
    <name evidence="2" type="ORF">EZS28_002241</name>
</gene>
<dbReference type="InterPro" id="IPR043502">
    <property type="entry name" value="DNA/RNA_pol_sf"/>
</dbReference>
<protein>
    <recommendedName>
        <fullName evidence="1">Reverse transcriptase domain-containing protein</fullName>
    </recommendedName>
</protein>
<evidence type="ECO:0000259" key="1">
    <source>
        <dbReference type="PROSITE" id="PS50878"/>
    </source>
</evidence>
<dbReference type="PANTHER" id="PTHR33050:SF7">
    <property type="entry name" value="RIBONUCLEASE H"/>
    <property type="match status" value="1"/>
</dbReference>
<accession>A0A5J4X610</accession>
<dbReference type="Gene3D" id="3.10.10.10">
    <property type="entry name" value="HIV Type 1 Reverse Transcriptase, subunit A, domain 1"/>
    <property type="match status" value="1"/>
</dbReference>
<dbReference type="SUPFAM" id="SSF56672">
    <property type="entry name" value="DNA/RNA polymerases"/>
    <property type="match status" value="1"/>
</dbReference>
<feature type="domain" description="Reverse transcriptase" evidence="1">
    <location>
        <begin position="89"/>
        <end position="278"/>
    </location>
</feature>
<sequence length="416" mass="48610">MDGEVLNEKDPFGLEDADLKNRLVPDRLTTKADQWSNIGSTAEIIDGIRLNGVSQKAFHQLESIRLCRSYHGTSLQMMEYQKKLEMEITSEVVVEISNIRILNPTFTVSRTDGKLRKISYCRAINCITGLIKFKMDGVETIKQIMELGDFAITLDLQDAFHYIRVSEQLLPYLGIKFQSRTYIYRGLPFGYRNCPYHFNKILTLALREIRGRWMKLKISNYIDDIILLHPNKNQLKLITIQDTQYVQSLGWKLQQKKCRLYPSTTFIYLDWKWNSITIEVKMPQVRRKMMKSNIKLWIKLTIYRQIMKQRSLAALIGELNILRFQFVDASLYLKSLNLLKFQAIIKGGWNGKLYLNRRILGNLFNWLQKVKLNIPRQLEDLIPSAALTTDAAEVSQREVLQSINLDLMDMNRWTKG</sequence>
<dbReference type="PANTHER" id="PTHR33050">
    <property type="entry name" value="REVERSE TRANSCRIPTASE DOMAIN-CONTAINING PROTEIN"/>
    <property type="match status" value="1"/>
</dbReference>
<organism evidence="2 3">
    <name type="scientific">Streblomastix strix</name>
    <dbReference type="NCBI Taxonomy" id="222440"/>
    <lineage>
        <taxon>Eukaryota</taxon>
        <taxon>Metamonada</taxon>
        <taxon>Preaxostyla</taxon>
        <taxon>Oxymonadida</taxon>
        <taxon>Streblomastigidae</taxon>
        <taxon>Streblomastix</taxon>
    </lineage>
</organism>
<name>A0A5J4X610_9EUKA</name>
<dbReference type="InterPro" id="IPR052055">
    <property type="entry name" value="Hepadnavirus_pol/RT"/>
</dbReference>
<dbReference type="Proteomes" id="UP000324800">
    <property type="component" value="Unassembled WGS sequence"/>
</dbReference>
<dbReference type="InterPro" id="IPR000477">
    <property type="entry name" value="RT_dom"/>
</dbReference>
<proteinExistence type="predicted"/>
<evidence type="ECO:0000313" key="3">
    <source>
        <dbReference type="Proteomes" id="UP000324800"/>
    </source>
</evidence>
<dbReference type="PROSITE" id="PS50878">
    <property type="entry name" value="RT_POL"/>
    <property type="match status" value="1"/>
</dbReference>
<dbReference type="EMBL" id="SNRW01000266">
    <property type="protein sequence ID" value="KAA6402226.1"/>
    <property type="molecule type" value="Genomic_DNA"/>
</dbReference>
<dbReference type="InterPro" id="IPR043128">
    <property type="entry name" value="Rev_trsase/Diguanyl_cyclase"/>
</dbReference>
<dbReference type="Pfam" id="PF00078">
    <property type="entry name" value="RVT_1"/>
    <property type="match status" value="1"/>
</dbReference>